<dbReference type="Proteomes" id="UP000239735">
    <property type="component" value="Unassembled WGS sequence"/>
</dbReference>
<dbReference type="EMBL" id="OKRB01000103">
    <property type="protein sequence ID" value="SPE24387.1"/>
    <property type="molecule type" value="Genomic_DNA"/>
</dbReference>
<dbReference type="FunFam" id="3.40.50.970:FF:000129">
    <property type="entry name" value="Transketolase"/>
    <property type="match status" value="1"/>
</dbReference>
<organism evidence="5 6">
    <name type="scientific">Candidatus Sulfuritelmatomonas gaucii</name>
    <dbReference type="NCBI Taxonomy" id="2043161"/>
    <lineage>
        <taxon>Bacteria</taxon>
        <taxon>Pseudomonadati</taxon>
        <taxon>Acidobacteriota</taxon>
        <taxon>Terriglobia</taxon>
        <taxon>Terriglobales</taxon>
        <taxon>Acidobacteriaceae</taxon>
        <taxon>Candidatus Sulfuritelmatomonas</taxon>
    </lineage>
</organism>
<dbReference type="PANTHER" id="PTHR43825:SF1">
    <property type="entry name" value="TRANSKETOLASE-LIKE PYRIMIDINE-BINDING DOMAIN-CONTAINING PROTEIN"/>
    <property type="match status" value="1"/>
</dbReference>
<dbReference type="SMART" id="SM00861">
    <property type="entry name" value="Transket_pyr"/>
    <property type="match status" value="1"/>
</dbReference>
<gene>
    <name evidence="5" type="ORF">SBA5_450045</name>
</gene>
<dbReference type="OrthoDB" id="9803371at2"/>
<dbReference type="SUPFAM" id="SSF52518">
    <property type="entry name" value="Thiamin diphosphate-binding fold (THDP-binding)"/>
    <property type="match status" value="1"/>
</dbReference>
<dbReference type="EC" id="2.2.1.1" evidence="5"/>
<comment type="cofactor">
    <cofactor evidence="1">
        <name>thiamine diphosphate</name>
        <dbReference type="ChEBI" id="CHEBI:58937"/>
    </cofactor>
</comment>
<proteinExistence type="inferred from homology"/>
<dbReference type="CDD" id="cd07033">
    <property type="entry name" value="TPP_PYR_DXS_TK_like"/>
    <property type="match status" value="1"/>
</dbReference>
<evidence type="ECO:0000313" key="6">
    <source>
        <dbReference type="Proteomes" id="UP000239735"/>
    </source>
</evidence>
<reference evidence="6" key="1">
    <citation type="submission" date="2018-02" db="EMBL/GenBank/DDBJ databases">
        <authorList>
            <person name="Hausmann B."/>
        </authorList>
    </citation>
    <scope>NUCLEOTIDE SEQUENCE [LARGE SCALE GENOMIC DNA]</scope>
    <source>
        <strain evidence="6">Peat soil MAG SbA5</strain>
    </source>
</reference>
<sequence>MDGLIRNPLGSPSSMRKAYGEALVELGRARQDVVVLSADVQSSDFSYMFEAVYPERFINVGIAEPALVDVAVGLASSGKVPIANTFAFLFATRALEMVRTHLCFGGANVKLAGAYGGLSDSFDGPTHQTISDFAIFRSLPNMTIVVPADPLAVRKLLPQVAAWKGPVYFRLCRNEVPEVFTDAYEPKIGEGVTLIDGDDATVIACGVMVARAIEAARSLSRQDIRLRVVEMHTIKPIDSDFIVRCAQETGALVTVEEHSIIGGLGGAVAECLAQQYPAPLERIGVNDTFAESGPYLDLLDKYGMSVEAIVAAAQRAMARKQASSSHATSEVY</sequence>
<dbReference type="GO" id="GO:0004802">
    <property type="term" value="F:transketolase activity"/>
    <property type="evidence" value="ECO:0007669"/>
    <property type="project" value="UniProtKB-EC"/>
</dbReference>
<dbReference type="PANTHER" id="PTHR43825">
    <property type="entry name" value="PYRUVATE DEHYDROGENASE E1 COMPONENT"/>
    <property type="match status" value="1"/>
</dbReference>
<dbReference type="Gene3D" id="3.40.50.970">
    <property type="match status" value="1"/>
</dbReference>
<dbReference type="InterPro" id="IPR051157">
    <property type="entry name" value="PDH/Transketolase"/>
</dbReference>
<comment type="similarity">
    <text evidence="2">Belongs to the transketolase family.</text>
</comment>
<protein>
    <submittedName>
        <fullName evidence="5">Transketolase, C-terminal subunit</fullName>
        <ecNumber evidence="5">2.2.1.1</ecNumber>
    </submittedName>
</protein>
<name>A0A2N9LMB9_9BACT</name>
<accession>A0A2N9LMB9</accession>
<evidence type="ECO:0000256" key="1">
    <source>
        <dbReference type="ARBA" id="ARBA00001964"/>
    </source>
</evidence>
<keyword evidence="3" id="KW-0786">Thiamine pyrophosphate</keyword>
<dbReference type="AlphaFoldDB" id="A0A2N9LMB9"/>
<evidence type="ECO:0000313" key="5">
    <source>
        <dbReference type="EMBL" id="SPE24387.1"/>
    </source>
</evidence>
<dbReference type="InterPro" id="IPR005475">
    <property type="entry name" value="Transketolase-like_Pyr-bd"/>
</dbReference>
<dbReference type="Pfam" id="PF02780">
    <property type="entry name" value="Transketolase_C"/>
    <property type="match status" value="1"/>
</dbReference>
<dbReference type="SUPFAM" id="SSF52922">
    <property type="entry name" value="TK C-terminal domain-like"/>
    <property type="match status" value="1"/>
</dbReference>
<dbReference type="InterPro" id="IPR033248">
    <property type="entry name" value="Transketolase_C"/>
</dbReference>
<evidence type="ECO:0000259" key="4">
    <source>
        <dbReference type="SMART" id="SM00861"/>
    </source>
</evidence>
<dbReference type="Pfam" id="PF02779">
    <property type="entry name" value="Transket_pyr"/>
    <property type="match status" value="1"/>
</dbReference>
<dbReference type="InterPro" id="IPR029061">
    <property type="entry name" value="THDP-binding"/>
</dbReference>
<evidence type="ECO:0000256" key="2">
    <source>
        <dbReference type="ARBA" id="ARBA00007131"/>
    </source>
</evidence>
<keyword evidence="5" id="KW-0808">Transferase</keyword>
<dbReference type="Gene3D" id="3.40.50.920">
    <property type="match status" value="1"/>
</dbReference>
<feature type="domain" description="Transketolase-like pyrimidine-binding" evidence="4">
    <location>
        <begin position="13"/>
        <end position="178"/>
    </location>
</feature>
<evidence type="ECO:0000256" key="3">
    <source>
        <dbReference type="ARBA" id="ARBA00023052"/>
    </source>
</evidence>
<dbReference type="InterPro" id="IPR009014">
    <property type="entry name" value="Transketo_C/PFOR_II"/>
</dbReference>